<evidence type="ECO:0000256" key="6">
    <source>
        <dbReference type="ARBA" id="ARBA00023136"/>
    </source>
</evidence>
<dbReference type="AlphaFoldDB" id="A0A6G9YKS2"/>
<dbReference type="Proteomes" id="UP000503540">
    <property type="component" value="Chromosome"/>
</dbReference>
<evidence type="ECO:0000313" key="9">
    <source>
        <dbReference type="Proteomes" id="UP000503540"/>
    </source>
</evidence>
<keyword evidence="4 7" id="KW-0812">Transmembrane</keyword>
<organism evidence="8 9">
    <name type="scientific">Nocardia arthritidis</name>
    <dbReference type="NCBI Taxonomy" id="228602"/>
    <lineage>
        <taxon>Bacteria</taxon>
        <taxon>Bacillati</taxon>
        <taxon>Actinomycetota</taxon>
        <taxon>Actinomycetes</taxon>
        <taxon>Mycobacteriales</taxon>
        <taxon>Nocardiaceae</taxon>
        <taxon>Nocardia</taxon>
    </lineage>
</organism>
<dbReference type="EMBL" id="CP046172">
    <property type="protein sequence ID" value="QIS13533.1"/>
    <property type="molecule type" value="Genomic_DNA"/>
</dbReference>
<evidence type="ECO:0000256" key="3">
    <source>
        <dbReference type="ARBA" id="ARBA00022475"/>
    </source>
</evidence>
<evidence type="ECO:0000256" key="4">
    <source>
        <dbReference type="ARBA" id="ARBA00022692"/>
    </source>
</evidence>
<evidence type="ECO:0000256" key="5">
    <source>
        <dbReference type="ARBA" id="ARBA00022989"/>
    </source>
</evidence>
<dbReference type="Pfam" id="PF05423">
    <property type="entry name" value="Mycobact_memb"/>
    <property type="match status" value="1"/>
</dbReference>
<evidence type="ECO:0000256" key="7">
    <source>
        <dbReference type="SAM" id="Phobius"/>
    </source>
</evidence>
<dbReference type="KEGG" id="nah:F5544_28410"/>
<feature type="transmembrane region" description="Helical" evidence="7">
    <location>
        <begin position="69"/>
        <end position="92"/>
    </location>
</feature>
<protein>
    <recommendedName>
        <fullName evidence="10">MmpS family membrane protein</fullName>
    </recommendedName>
</protein>
<dbReference type="Gene3D" id="2.60.40.2880">
    <property type="entry name" value="MmpS1-5, C-terminal soluble domain"/>
    <property type="match status" value="1"/>
</dbReference>
<evidence type="ECO:0000256" key="2">
    <source>
        <dbReference type="ARBA" id="ARBA00007531"/>
    </source>
</evidence>
<evidence type="ECO:0008006" key="10">
    <source>
        <dbReference type="Google" id="ProtNLM"/>
    </source>
</evidence>
<comment type="similarity">
    <text evidence="2">Belongs to the MmpS family.</text>
</comment>
<dbReference type="InterPro" id="IPR038468">
    <property type="entry name" value="MmpS_C"/>
</dbReference>
<comment type="subcellular location">
    <subcellularLocation>
        <location evidence="1">Cell membrane</location>
    </subcellularLocation>
</comment>
<keyword evidence="6 7" id="KW-0472">Membrane</keyword>
<proteinExistence type="inferred from homology"/>
<reference evidence="8 9" key="1">
    <citation type="journal article" date="2019" name="ACS Chem. Biol.">
        <title>Identification and Mobilization of a Cryptic Antibiotic Biosynthesis Gene Locus from a Human-Pathogenic Nocardia Isolate.</title>
        <authorList>
            <person name="Herisse M."/>
            <person name="Ishida K."/>
            <person name="Porter J.L."/>
            <person name="Howden B."/>
            <person name="Hertweck C."/>
            <person name="Stinear T.P."/>
            <person name="Pidot S.J."/>
        </authorList>
    </citation>
    <scope>NUCLEOTIDE SEQUENCE [LARGE SCALE GENOMIC DNA]</scope>
    <source>
        <strain evidence="8 9">AUSMDU00012717</strain>
    </source>
</reference>
<accession>A0A6G9YKS2</accession>
<evidence type="ECO:0000256" key="1">
    <source>
        <dbReference type="ARBA" id="ARBA00004236"/>
    </source>
</evidence>
<dbReference type="InterPro" id="IPR008693">
    <property type="entry name" value="MmpS"/>
</dbReference>
<keyword evidence="5 7" id="KW-1133">Transmembrane helix</keyword>
<keyword evidence="3" id="KW-1003">Cell membrane</keyword>
<keyword evidence="9" id="KW-1185">Reference proteome</keyword>
<gene>
    <name evidence="8" type="ORF">F5544_28410</name>
</gene>
<sequence length="197" mass="20985">MSNRLMTIRLTGVADCRVCRDSGSVFPVHTGISGGESMTYQPPPGSGYPPPQYGYYPPPQYPPPKSKPVWPWVLGGVLLAIFLLAGGCFAIFGTVAWRLNKDANQEISVTYQVTGTASAVDVTYYTDDFVSHEEKGVSLPWRKDVKVKGIAKSASVSVISSSGGTVGCTIVHDGKTIAQQSYSSKYSASASCFGTVD</sequence>
<name>A0A6G9YKS2_9NOCA</name>
<dbReference type="GO" id="GO:0005886">
    <property type="term" value="C:plasma membrane"/>
    <property type="evidence" value="ECO:0007669"/>
    <property type="project" value="UniProtKB-SubCell"/>
</dbReference>
<evidence type="ECO:0000313" key="8">
    <source>
        <dbReference type="EMBL" id="QIS13533.1"/>
    </source>
</evidence>